<sequence>MEHDVKQETREHFLILYRWPMIFWSLMMYFLSYYLMLQSSQIGDWQSSLFFTLFFVQALVNFKSTSLIKRSSIGFVAIQMIIVIMAGILISPNETILYITMLPVFGVQIISLFDMKLKTLLWILGPAQIVVILIELINEGVFLALMALEASIFLNVIFFIAWQFYHRQVNQMIRTQRILQELQVTYTEVKEISQQNERNRIGRELHDTLMQGLAGVTMQLEGIKGLISHGKIQRATAEIEKTIKLSRSSLVDARTAVYEMRREHTDNISFRYRLEKLAELFYENYGLHVNVKITADIQLKSETTETLIRIISEALTNIVKHAETDVALVKIELDKFLIIEIIDFGRGFKVQNDATRNRHFGISSMHERVVELDGTVNISSQIGEGTNIQIKIPCELR</sequence>
<dbReference type="SMART" id="SM00387">
    <property type="entry name" value="HATPase_c"/>
    <property type="match status" value="1"/>
</dbReference>
<comment type="catalytic activity">
    <reaction evidence="1">
        <text>ATP + protein L-histidine = ADP + protein N-phospho-L-histidine.</text>
        <dbReference type="EC" id="2.7.13.3"/>
    </reaction>
</comment>
<accession>A0A288QTH6</accession>
<evidence type="ECO:0000313" key="8">
    <source>
        <dbReference type="Proteomes" id="UP000254912"/>
    </source>
</evidence>
<protein>
    <recommendedName>
        <fullName evidence="2">histidine kinase</fullName>
        <ecNumber evidence="2">2.7.13.3</ecNumber>
    </recommendedName>
</protein>
<dbReference type="GO" id="GO:0046983">
    <property type="term" value="F:protein dimerization activity"/>
    <property type="evidence" value="ECO:0007669"/>
    <property type="project" value="InterPro"/>
</dbReference>
<dbReference type="RefSeq" id="WP_070229984.1">
    <property type="nucleotide sequence ID" value="NZ_BJYO01000002.1"/>
</dbReference>
<dbReference type="GeneID" id="94545915"/>
<dbReference type="KEGG" id="wso:WSWS_00712"/>
<dbReference type="Gene3D" id="1.20.5.1930">
    <property type="match status" value="1"/>
</dbReference>
<comment type="caution">
    <text evidence="7">The sequence shown here is derived from an EMBL/GenBank/DDBJ whole genome shotgun (WGS) entry which is preliminary data.</text>
</comment>
<dbReference type="GO" id="GO:0016020">
    <property type="term" value="C:membrane"/>
    <property type="evidence" value="ECO:0007669"/>
    <property type="project" value="InterPro"/>
</dbReference>
<dbReference type="PANTHER" id="PTHR24421:SF55">
    <property type="entry name" value="SENSOR HISTIDINE KINASE YDFH"/>
    <property type="match status" value="1"/>
</dbReference>
<reference evidence="7 8" key="1">
    <citation type="submission" date="2018-07" db="EMBL/GenBank/DDBJ databases">
        <title>Genomic Encyclopedia of Type Strains, Phase III (KMG-III): the genomes of soil and plant-associated and newly described type strains.</title>
        <authorList>
            <person name="Whitman W."/>
        </authorList>
    </citation>
    <scope>NUCLEOTIDE SEQUENCE [LARGE SCALE GENOMIC DNA]</scope>
    <source>
        <strain evidence="7 8">CECT 7031</strain>
    </source>
</reference>
<keyword evidence="4 7" id="KW-0418">Kinase</keyword>
<name>A0A288QTH6_9LACO</name>
<dbReference type="Pfam" id="PF02518">
    <property type="entry name" value="HATPase_c"/>
    <property type="match status" value="1"/>
</dbReference>
<evidence type="ECO:0000256" key="3">
    <source>
        <dbReference type="ARBA" id="ARBA00022679"/>
    </source>
</evidence>
<dbReference type="InterPro" id="IPR011712">
    <property type="entry name" value="Sig_transdc_His_kin_sub3_dim/P"/>
</dbReference>
<dbReference type="CDD" id="cd16917">
    <property type="entry name" value="HATPase_UhpB-NarQ-NarX-like"/>
    <property type="match status" value="1"/>
</dbReference>
<evidence type="ECO:0000256" key="5">
    <source>
        <dbReference type="ARBA" id="ARBA00023012"/>
    </source>
</evidence>
<evidence type="ECO:0000259" key="6">
    <source>
        <dbReference type="SMART" id="SM00387"/>
    </source>
</evidence>
<proteinExistence type="predicted"/>
<dbReference type="SUPFAM" id="SSF55874">
    <property type="entry name" value="ATPase domain of HSP90 chaperone/DNA topoisomerase II/histidine kinase"/>
    <property type="match status" value="1"/>
</dbReference>
<dbReference type="GO" id="GO:0000155">
    <property type="term" value="F:phosphorelay sensor kinase activity"/>
    <property type="evidence" value="ECO:0007669"/>
    <property type="project" value="InterPro"/>
</dbReference>
<keyword evidence="8" id="KW-1185">Reference proteome</keyword>
<dbReference type="Proteomes" id="UP000254912">
    <property type="component" value="Unassembled WGS sequence"/>
</dbReference>
<dbReference type="Pfam" id="PF07730">
    <property type="entry name" value="HisKA_3"/>
    <property type="match status" value="1"/>
</dbReference>
<dbReference type="InterPro" id="IPR050482">
    <property type="entry name" value="Sensor_HK_TwoCompSys"/>
</dbReference>
<dbReference type="InterPro" id="IPR036890">
    <property type="entry name" value="HATPase_C_sf"/>
</dbReference>
<dbReference type="PANTHER" id="PTHR24421">
    <property type="entry name" value="NITRATE/NITRITE SENSOR PROTEIN NARX-RELATED"/>
    <property type="match status" value="1"/>
</dbReference>
<dbReference type="Gene3D" id="3.30.565.10">
    <property type="entry name" value="Histidine kinase-like ATPase, C-terminal domain"/>
    <property type="match status" value="1"/>
</dbReference>
<gene>
    <name evidence="7" type="ORF">DFP99_0342</name>
</gene>
<dbReference type="EMBL" id="QRAS01000001">
    <property type="protein sequence ID" value="RDL11918.1"/>
    <property type="molecule type" value="Genomic_DNA"/>
</dbReference>
<dbReference type="EC" id="2.7.13.3" evidence="2"/>
<dbReference type="AlphaFoldDB" id="A0A288QTH6"/>
<dbReference type="InterPro" id="IPR003594">
    <property type="entry name" value="HATPase_dom"/>
</dbReference>
<evidence type="ECO:0000256" key="1">
    <source>
        <dbReference type="ARBA" id="ARBA00000085"/>
    </source>
</evidence>
<evidence type="ECO:0000256" key="4">
    <source>
        <dbReference type="ARBA" id="ARBA00022777"/>
    </source>
</evidence>
<feature type="domain" description="Histidine kinase/HSP90-like ATPase" evidence="6">
    <location>
        <begin position="302"/>
        <end position="396"/>
    </location>
</feature>
<evidence type="ECO:0000313" key="7">
    <source>
        <dbReference type="EMBL" id="RDL11918.1"/>
    </source>
</evidence>
<keyword evidence="3" id="KW-0808">Transferase</keyword>
<keyword evidence="5" id="KW-0902">Two-component regulatory system</keyword>
<organism evidence="7 8">
    <name type="scientific">Weissella soli</name>
    <dbReference type="NCBI Taxonomy" id="155866"/>
    <lineage>
        <taxon>Bacteria</taxon>
        <taxon>Bacillati</taxon>
        <taxon>Bacillota</taxon>
        <taxon>Bacilli</taxon>
        <taxon>Lactobacillales</taxon>
        <taxon>Lactobacillaceae</taxon>
        <taxon>Weissella</taxon>
    </lineage>
</organism>
<evidence type="ECO:0000256" key="2">
    <source>
        <dbReference type="ARBA" id="ARBA00012438"/>
    </source>
</evidence>